<dbReference type="EMBL" id="LT605205">
    <property type="protein sequence ID" value="SCD21405.1"/>
    <property type="molecule type" value="Genomic_DNA"/>
</dbReference>
<dbReference type="Gene3D" id="1.50.10.10">
    <property type="match status" value="1"/>
</dbReference>
<dbReference type="PANTHER" id="PTHR31084:SF0">
    <property type="entry name" value="ALPHA-L-FUCOSIDASE 2"/>
    <property type="match status" value="1"/>
</dbReference>
<dbReference type="PIRSF" id="PIRSF007663">
    <property type="entry name" value="UCP007663"/>
    <property type="match status" value="1"/>
</dbReference>
<dbReference type="Pfam" id="PF22124">
    <property type="entry name" value="Glyco_hydro_95_cat"/>
    <property type="match status" value="1"/>
</dbReference>
<keyword evidence="4" id="KW-0378">Hydrolase</keyword>
<dbReference type="PROSITE" id="PS51257">
    <property type="entry name" value="PROKAR_LIPOPROTEIN"/>
    <property type="match status" value="1"/>
</dbReference>
<reference evidence="4 5" key="1">
    <citation type="submission" date="2016-08" db="EMBL/GenBank/DDBJ databases">
        <authorList>
            <person name="Seilhamer J.J."/>
        </authorList>
    </citation>
    <scope>NUCLEOTIDE SEQUENCE [LARGE SCALE GENOMIC DNA]</scope>
    <source>
        <strain evidence="4">M3/6</strain>
    </source>
</reference>
<dbReference type="PANTHER" id="PTHR31084">
    <property type="entry name" value="ALPHA-L-FUCOSIDASE 2"/>
    <property type="match status" value="1"/>
</dbReference>
<dbReference type="InterPro" id="IPR012341">
    <property type="entry name" value="6hp_glycosidase-like_sf"/>
</dbReference>
<dbReference type="GO" id="GO:0005975">
    <property type="term" value="P:carbohydrate metabolic process"/>
    <property type="evidence" value="ECO:0007669"/>
    <property type="project" value="InterPro"/>
</dbReference>
<dbReference type="KEGG" id="psac:PSM36_2604"/>
<dbReference type="FunFam" id="1.50.10.10:FF:000028">
    <property type="entry name" value="Alpha-L-fucosidase 2"/>
    <property type="match status" value="1"/>
</dbReference>
<dbReference type="InterPro" id="IPR016518">
    <property type="entry name" value="Alpha-L-fucosidase"/>
</dbReference>
<dbReference type="Gene3D" id="2.70.98.50">
    <property type="entry name" value="putative glycoside hydrolase family protein from bacillus halodurans"/>
    <property type="match status" value="1"/>
</dbReference>
<dbReference type="Proteomes" id="UP000187464">
    <property type="component" value="Chromosome I"/>
</dbReference>
<evidence type="ECO:0000259" key="1">
    <source>
        <dbReference type="Pfam" id="PF14498"/>
    </source>
</evidence>
<dbReference type="InterPro" id="IPR013780">
    <property type="entry name" value="Glyco_hydro_b"/>
</dbReference>
<dbReference type="InterPro" id="IPR049053">
    <property type="entry name" value="AFCA-like_C"/>
</dbReference>
<dbReference type="InterPro" id="IPR054363">
    <property type="entry name" value="GH95_cat"/>
</dbReference>
<dbReference type="InterPro" id="IPR027414">
    <property type="entry name" value="GH95_N_dom"/>
</dbReference>
<protein>
    <submittedName>
        <fullName evidence="4">Glycosyl hydrolase family 65</fullName>
    </submittedName>
</protein>
<organism evidence="4 5">
    <name type="scientific">Proteiniphilum saccharofermentans</name>
    <dbReference type="NCBI Taxonomy" id="1642647"/>
    <lineage>
        <taxon>Bacteria</taxon>
        <taxon>Pseudomonadati</taxon>
        <taxon>Bacteroidota</taxon>
        <taxon>Bacteroidia</taxon>
        <taxon>Bacteroidales</taxon>
        <taxon>Dysgonomonadaceae</taxon>
        <taxon>Proteiniphilum</taxon>
    </lineage>
</organism>
<keyword evidence="5" id="KW-1185">Reference proteome</keyword>
<name>A0A1R3TBP3_9BACT</name>
<feature type="domain" description="Glycosyl hydrolase family 95 catalytic" evidence="3">
    <location>
        <begin position="307"/>
        <end position="734"/>
    </location>
</feature>
<dbReference type="Gene3D" id="2.60.40.1180">
    <property type="entry name" value="Golgi alpha-mannosidase II"/>
    <property type="match status" value="1"/>
</dbReference>
<dbReference type="STRING" id="1642647.PSM36_2604"/>
<dbReference type="Pfam" id="PF21307">
    <property type="entry name" value="Glyco_hydro_95_C"/>
    <property type="match status" value="1"/>
</dbReference>
<dbReference type="InterPro" id="IPR008928">
    <property type="entry name" value="6-hairpin_glycosidase_sf"/>
</dbReference>
<dbReference type="Pfam" id="PF14498">
    <property type="entry name" value="Glyco_hyd_65N_2"/>
    <property type="match status" value="1"/>
</dbReference>
<dbReference type="GO" id="GO:0004560">
    <property type="term" value="F:alpha-L-fucosidase activity"/>
    <property type="evidence" value="ECO:0007669"/>
    <property type="project" value="InterPro"/>
</dbReference>
<feature type="domain" description="Glycosyl hydrolase family 95 N-terminal" evidence="1">
    <location>
        <begin position="33"/>
        <end position="279"/>
    </location>
</feature>
<sequence length="860" mass="97133">MIRLWIYNVVLTLLFFSMISCSNKKEKEEELKLWYNTPASIWEEALPLGNGRIGAMLFGDPLNERYQLNEETLWSGYPKDCTNPKAKEALPLIRQAIDKGDYTGAGELWKKNAQGPYTARYLPLSDLYIRMAETAEVKNIYRDLNISNATATVKFEMDGVNYTRTSFISYPDQVMVIHLESDKKNALSFDIWQGSALKYRAESNGKNLLILKGKAPSYVAHRLEFPDQIVYDPDGEGMEFEVHSRLVLEGGSSEGNDSIISVTNAHSATIILSAATSFNGIEKSPGHEGKDPSEEAKKYLKSALDRSYKQLLGSHIHDYQQLFNKVRFSLGKKGSLQDTLTTDQRLRRFSEDDSDNGLVELYYQYGRYLAITSSRPGGKASNLQGIWNQHIQPPWGSNYTTNINTEMNYWLTETTNLAECHQPLFDLIELLSQSGEKTAQINYGIQNGWVAHHNTDLWAQTVPSGGYDKDPKASPRWSCWPMAGAWFCQHLWEHYAFGGDRDFLEKRAYPLMKGAALFMLEWLQEDPETGYFVTNPSSSPENSFYYTDANGVLKEGEIAKASTMDMSMIWDLFSNCIRASEILELDKEFKERLIHTRDNLYPLHIGSEGQLQEWHEDFTDVDPQHRHVSHLFGLHPGKQILSRLNPELAAACKRTLEMRGDGGTGWAMAWKINFWARLEDGNHAYQMLKSGLRFVDATDISTRGGGTYANLFDAHPPFQIDGNFGGTAGITEMILQSHGGEIFLLPALPDKWQDGYIEGIRARGGFTVDLEWKNGQISRVTIHSALGGNCRIRTHQALTSKDVKLNEATGDNPNSFYFVDEESGRVVYSGTITPLSLKDSYLFDFETTKGAEYELTTDSM</sequence>
<dbReference type="SUPFAM" id="SSF48208">
    <property type="entry name" value="Six-hairpin glycosidases"/>
    <property type="match status" value="1"/>
</dbReference>
<evidence type="ECO:0000313" key="5">
    <source>
        <dbReference type="Proteomes" id="UP000187464"/>
    </source>
</evidence>
<evidence type="ECO:0000259" key="2">
    <source>
        <dbReference type="Pfam" id="PF21307"/>
    </source>
</evidence>
<gene>
    <name evidence="4" type="ORF">PSM36_2604</name>
</gene>
<proteinExistence type="predicted"/>
<accession>A0A1R3TBP3</accession>
<evidence type="ECO:0000313" key="4">
    <source>
        <dbReference type="EMBL" id="SCD21405.1"/>
    </source>
</evidence>
<feature type="domain" description="Alpha fucosidase A-like C-terminal" evidence="2">
    <location>
        <begin position="736"/>
        <end position="804"/>
    </location>
</feature>
<dbReference type="AlphaFoldDB" id="A0A1R3TBP3"/>
<evidence type="ECO:0000259" key="3">
    <source>
        <dbReference type="Pfam" id="PF22124"/>
    </source>
</evidence>